<organism evidence="2 3">
    <name type="scientific">Pleuronectes platessa</name>
    <name type="common">European plaice</name>
    <dbReference type="NCBI Taxonomy" id="8262"/>
    <lineage>
        <taxon>Eukaryota</taxon>
        <taxon>Metazoa</taxon>
        <taxon>Chordata</taxon>
        <taxon>Craniata</taxon>
        <taxon>Vertebrata</taxon>
        <taxon>Euteleostomi</taxon>
        <taxon>Actinopterygii</taxon>
        <taxon>Neopterygii</taxon>
        <taxon>Teleostei</taxon>
        <taxon>Neoteleostei</taxon>
        <taxon>Acanthomorphata</taxon>
        <taxon>Carangaria</taxon>
        <taxon>Pleuronectiformes</taxon>
        <taxon>Pleuronectoidei</taxon>
        <taxon>Pleuronectidae</taxon>
        <taxon>Pleuronectes</taxon>
    </lineage>
</organism>
<feature type="compositionally biased region" description="Basic and acidic residues" evidence="1">
    <location>
        <begin position="49"/>
        <end position="59"/>
    </location>
</feature>
<feature type="region of interest" description="Disordered" evidence="1">
    <location>
        <begin position="74"/>
        <end position="111"/>
    </location>
</feature>
<evidence type="ECO:0000313" key="3">
    <source>
        <dbReference type="Proteomes" id="UP001153269"/>
    </source>
</evidence>
<dbReference type="EMBL" id="CADEAL010004278">
    <property type="protein sequence ID" value="CAB1455939.1"/>
    <property type="molecule type" value="Genomic_DNA"/>
</dbReference>
<proteinExistence type="predicted"/>
<gene>
    <name evidence="2" type="ORF">PLEPLA_LOCUS43720</name>
</gene>
<evidence type="ECO:0000256" key="1">
    <source>
        <dbReference type="SAM" id="MobiDB-lite"/>
    </source>
</evidence>
<accession>A0A9N7ZBR2</accession>
<name>A0A9N7ZBR2_PLEPL</name>
<feature type="compositionally biased region" description="Basic and acidic residues" evidence="1">
    <location>
        <begin position="16"/>
        <end position="38"/>
    </location>
</feature>
<feature type="region of interest" description="Disordered" evidence="1">
    <location>
        <begin position="1"/>
        <end position="59"/>
    </location>
</feature>
<protein>
    <submittedName>
        <fullName evidence="2">Uncharacterized protein</fullName>
    </submittedName>
</protein>
<reference evidence="2" key="1">
    <citation type="submission" date="2020-03" db="EMBL/GenBank/DDBJ databases">
        <authorList>
            <person name="Weist P."/>
        </authorList>
    </citation>
    <scope>NUCLEOTIDE SEQUENCE</scope>
</reference>
<sequence>MGRPTQGEAAKGGGGGDHDNGSRGIDRNGDVKRQEGSFRRGGRSTMAEGWRETLQRKQQESGVITWWGQVERRRTKGCPLTTSQSIGYSETGSTQSSPPLSRRPQNAGAKVTDSENLVIAFDCQLKWQL</sequence>
<dbReference type="Proteomes" id="UP001153269">
    <property type="component" value="Unassembled WGS sequence"/>
</dbReference>
<evidence type="ECO:0000313" key="2">
    <source>
        <dbReference type="EMBL" id="CAB1455939.1"/>
    </source>
</evidence>
<dbReference type="AlphaFoldDB" id="A0A9N7ZBR2"/>
<feature type="compositionally biased region" description="Polar residues" evidence="1">
    <location>
        <begin position="80"/>
        <end position="99"/>
    </location>
</feature>
<keyword evidence="3" id="KW-1185">Reference proteome</keyword>
<comment type="caution">
    <text evidence="2">The sequence shown here is derived from an EMBL/GenBank/DDBJ whole genome shotgun (WGS) entry which is preliminary data.</text>
</comment>